<dbReference type="EMBL" id="FOMT01000002">
    <property type="protein sequence ID" value="SFE05734.1"/>
    <property type="molecule type" value="Genomic_DNA"/>
</dbReference>
<keyword evidence="3" id="KW-1185">Reference proteome</keyword>
<feature type="region of interest" description="Disordered" evidence="1">
    <location>
        <begin position="101"/>
        <end position="130"/>
    </location>
</feature>
<evidence type="ECO:0000313" key="3">
    <source>
        <dbReference type="Proteomes" id="UP000198855"/>
    </source>
</evidence>
<gene>
    <name evidence="2" type="ORF">SAMN05216378_2147</name>
</gene>
<dbReference type="RefSeq" id="WP_091184467.1">
    <property type="nucleotide sequence ID" value="NZ_FOMT01000002.1"/>
</dbReference>
<proteinExistence type="predicted"/>
<name>A0A1I1XE99_9BACL</name>
<reference evidence="3" key="1">
    <citation type="submission" date="2016-10" db="EMBL/GenBank/DDBJ databases">
        <authorList>
            <person name="Varghese N."/>
            <person name="Submissions S."/>
        </authorList>
    </citation>
    <scope>NUCLEOTIDE SEQUENCE [LARGE SCALE GENOMIC DNA]</scope>
    <source>
        <strain evidence="3">CGMCC 1.10784</strain>
    </source>
</reference>
<dbReference type="Proteomes" id="UP000198855">
    <property type="component" value="Unassembled WGS sequence"/>
</dbReference>
<dbReference type="OrthoDB" id="2661156at2"/>
<evidence type="ECO:0000313" key="2">
    <source>
        <dbReference type="EMBL" id="SFE05734.1"/>
    </source>
</evidence>
<sequence length="130" mass="13983">MSSAILFDFADSFSAALARDTLQELGYEPLMHEGNRLHIHVDGTDLTSALEIAMSHGGQLVEQSAIQNGAVTDSAYSMNAITIPAHIVNEDWVGAEEASGLHNRDDDADTSNEFLPDPGEYGHFSGDVHI</sequence>
<dbReference type="AlphaFoldDB" id="A0A1I1XE99"/>
<evidence type="ECO:0000256" key="1">
    <source>
        <dbReference type="SAM" id="MobiDB-lite"/>
    </source>
</evidence>
<protein>
    <submittedName>
        <fullName evidence="2">Uncharacterized protein</fullName>
    </submittedName>
</protein>
<organism evidence="2 3">
    <name type="scientific">Paenibacillus catalpae</name>
    <dbReference type="NCBI Taxonomy" id="1045775"/>
    <lineage>
        <taxon>Bacteria</taxon>
        <taxon>Bacillati</taxon>
        <taxon>Bacillota</taxon>
        <taxon>Bacilli</taxon>
        <taxon>Bacillales</taxon>
        <taxon>Paenibacillaceae</taxon>
        <taxon>Paenibacillus</taxon>
    </lineage>
</organism>
<accession>A0A1I1XE99</accession>